<dbReference type="Proteomes" id="UP000796761">
    <property type="component" value="Unassembled WGS sequence"/>
</dbReference>
<protein>
    <submittedName>
        <fullName evidence="2">Uncharacterized protein</fullName>
    </submittedName>
</protein>
<name>A0A8K1D9N4_9PASS</name>
<sequence length="155" mass="17300">MGQGMSNERDVYETMLCLLSKHGSPILKRDLTSLLRWVSHIFPDTTPSYIFTLRYWDKVSVKLYDLAMLPGHKPELRLLPAWRTVMDAIKKEEGSEATCEATKETAPAAVLNAELPRSRSPSPVCTSSLTKARAKAQTPPVALPLSHQQPQSCEH</sequence>
<feature type="compositionally biased region" description="Polar residues" evidence="1">
    <location>
        <begin position="146"/>
        <end position="155"/>
    </location>
</feature>
<evidence type="ECO:0000256" key="1">
    <source>
        <dbReference type="SAM" id="MobiDB-lite"/>
    </source>
</evidence>
<evidence type="ECO:0000313" key="3">
    <source>
        <dbReference type="Proteomes" id="UP000796761"/>
    </source>
</evidence>
<accession>A0A8K1D9N4</accession>
<dbReference type="InterPro" id="IPR038124">
    <property type="entry name" value="B_retro_matrix_sf"/>
</dbReference>
<dbReference type="AlphaFoldDB" id="A0A8K1D9N4"/>
<feature type="region of interest" description="Disordered" evidence="1">
    <location>
        <begin position="110"/>
        <end position="155"/>
    </location>
</feature>
<dbReference type="Gene3D" id="1.10.150.490">
    <property type="entry name" value="Retroviral GAG p10 protein"/>
    <property type="match status" value="1"/>
</dbReference>
<evidence type="ECO:0000313" key="2">
    <source>
        <dbReference type="EMBL" id="TRZ06634.1"/>
    </source>
</evidence>
<proteinExistence type="predicted"/>
<comment type="caution">
    <text evidence="2">The sequence shown here is derived from an EMBL/GenBank/DDBJ whole genome shotgun (WGS) entry which is preliminary data.</text>
</comment>
<organism evidence="2 3">
    <name type="scientific">Zosterops borbonicus</name>
    <dbReference type="NCBI Taxonomy" id="364589"/>
    <lineage>
        <taxon>Eukaryota</taxon>
        <taxon>Metazoa</taxon>
        <taxon>Chordata</taxon>
        <taxon>Craniata</taxon>
        <taxon>Vertebrata</taxon>
        <taxon>Euteleostomi</taxon>
        <taxon>Archelosauria</taxon>
        <taxon>Archosauria</taxon>
        <taxon>Dinosauria</taxon>
        <taxon>Saurischia</taxon>
        <taxon>Theropoda</taxon>
        <taxon>Coelurosauria</taxon>
        <taxon>Aves</taxon>
        <taxon>Neognathae</taxon>
        <taxon>Neoaves</taxon>
        <taxon>Telluraves</taxon>
        <taxon>Australaves</taxon>
        <taxon>Passeriformes</taxon>
        <taxon>Sylvioidea</taxon>
        <taxon>Zosteropidae</taxon>
        <taxon>Zosterops</taxon>
    </lineage>
</organism>
<dbReference type="SUPFAM" id="SSF47836">
    <property type="entry name" value="Retroviral matrix proteins"/>
    <property type="match status" value="1"/>
</dbReference>
<keyword evidence="3" id="KW-1185">Reference proteome</keyword>
<reference evidence="2" key="1">
    <citation type="submission" date="2019-04" db="EMBL/GenBank/DDBJ databases">
        <title>Genome assembly of Zosterops borbonicus 15179.</title>
        <authorList>
            <person name="Leroy T."/>
            <person name="Anselmetti Y."/>
            <person name="Tilak M.-K."/>
            <person name="Nabholz B."/>
        </authorList>
    </citation>
    <scope>NUCLEOTIDE SEQUENCE</scope>
    <source>
        <strain evidence="2">HGM_15179</strain>
        <tissue evidence="2">Muscle</tissue>
    </source>
</reference>
<dbReference type="InterPro" id="IPR010999">
    <property type="entry name" value="Retrovr_matrix"/>
</dbReference>
<gene>
    <name evidence="2" type="ORF">HGM15179_020473</name>
</gene>
<dbReference type="EMBL" id="SWJQ01002312">
    <property type="protein sequence ID" value="TRZ06634.1"/>
    <property type="molecule type" value="Genomic_DNA"/>
</dbReference>
<feature type="compositionally biased region" description="Polar residues" evidence="1">
    <location>
        <begin position="119"/>
        <end position="130"/>
    </location>
</feature>